<dbReference type="Pfam" id="PF00083">
    <property type="entry name" value="Sugar_tr"/>
    <property type="match status" value="1"/>
</dbReference>
<dbReference type="PANTHER" id="PTHR48022">
    <property type="entry name" value="PLASTIDIC GLUCOSE TRANSPORTER 4"/>
    <property type="match status" value="1"/>
</dbReference>
<evidence type="ECO:0000256" key="8">
    <source>
        <dbReference type="SAM" id="MobiDB-lite"/>
    </source>
</evidence>
<organism evidence="12">
    <name type="scientific">Ajellomyces capsulatus (strain H88)</name>
    <name type="common">Darling's disease fungus</name>
    <name type="synonym">Histoplasma capsulatum</name>
    <dbReference type="NCBI Taxonomy" id="544711"/>
    <lineage>
        <taxon>Eukaryota</taxon>
        <taxon>Fungi</taxon>
        <taxon>Dikarya</taxon>
        <taxon>Ascomycota</taxon>
        <taxon>Pezizomycotina</taxon>
        <taxon>Eurotiomycetes</taxon>
        <taxon>Eurotiomycetidae</taxon>
        <taxon>Onygenales</taxon>
        <taxon>Ajellomycetaceae</taxon>
        <taxon>Histoplasma</taxon>
    </lineage>
</organism>
<dbReference type="PRINTS" id="PR00171">
    <property type="entry name" value="SUGRTRNSPORT"/>
</dbReference>
<feature type="transmembrane region" description="Helical" evidence="9">
    <location>
        <begin position="168"/>
        <end position="189"/>
    </location>
</feature>
<keyword evidence="3 7" id="KW-0813">Transport</keyword>
<dbReference type="OrthoDB" id="6612291at2759"/>
<feature type="transmembrane region" description="Helical" evidence="9">
    <location>
        <begin position="48"/>
        <end position="71"/>
    </location>
</feature>
<evidence type="ECO:0000313" key="12">
    <source>
        <dbReference type="Proteomes" id="UP000008142"/>
    </source>
</evidence>
<dbReference type="InterPro" id="IPR020846">
    <property type="entry name" value="MFS_dom"/>
</dbReference>
<evidence type="ECO:0000256" key="1">
    <source>
        <dbReference type="ARBA" id="ARBA00004141"/>
    </source>
</evidence>
<keyword evidence="5 9" id="KW-1133">Transmembrane helix</keyword>
<dbReference type="PROSITE" id="PS50850">
    <property type="entry name" value="MFS"/>
    <property type="match status" value="1"/>
</dbReference>
<keyword evidence="4 9" id="KW-0812">Transmembrane</keyword>
<feature type="transmembrane region" description="Helical" evidence="9">
    <location>
        <begin position="297"/>
        <end position="318"/>
    </location>
</feature>
<gene>
    <name evidence="11" type="ORF">HCEG_00139</name>
</gene>
<comment type="subcellular location">
    <subcellularLocation>
        <location evidence="1">Membrane</location>
        <topology evidence="1">Multi-pass membrane protein</topology>
    </subcellularLocation>
</comment>
<dbReference type="FunFam" id="1.20.1250.20:FF:000090">
    <property type="entry name" value="MFS sugar transporter, putative"/>
    <property type="match status" value="1"/>
</dbReference>
<dbReference type="GO" id="GO:0016020">
    <property type="term" value="C:membrane"/>
    <property type="evidence" value="ECO:0007669"/>
    <property type="project" value="UniProtKB-SubCell"/>
</dbReference>
<evidence type="ECO:0000256" key="7">
    <source>
        <dbReference type="RuleBase" id="RU003346"/>
    </source>
</evidence>
<protein>
    <submittedName>
        <fullName evidence="11">Sugar transporter</fullName>
    </submittedName>
</protein>
<feature type="transmembrane region" description="Helical" evidence="9">
    <location>
        <begin position="136"/>
        <end position="156"/>
    </location>
</feature>
<sequence>MPYVLVTICCAFAALGSFLFGYDCGIISSSIAQDDFVQRFKGQLNDASTGGIVSSFTGGAIVGSLGVSYLSDLHGRRMVIFVGGILGTLGACLQGAASTIAMLIVGRFTAGVAVGIMSATIPVYCSEIAPPSIRGLLGGMQQWMIGWGFFIAQWVGFGSSHARYSFSWRFPLSLQAFPALLLVVGALFLPESPRWLIEHGQSQRGYDTLVRLHSTRAHSNTSLIQQEYKQICETISIEQRESSKSWRDILLKNPSWRRRILLAAGIQAFTQCSGVNVIQFYGPRLYATLGFSTSRSLMIIGISGALAQTWNTLCLFLLDQVGRRKLLIPSLLGMGATLCVEATLSHYFDPDSSTNAHALRSAVAMYFVFSLFFTPLGVLSWIYPAEIFSTPIRARGTSISTFVNWSFNLLFAQCAPIGLSRLEYRFFYFFMAFNWVGAAMVWLWYPETVGKTLEEVEDVFRDGNLTSRVTGVANGLTPGNSDGEEASVSPAGGPVQETKGTA</sequence>
<dbReference type="SUPFAM" id="SSF103473">
    <property type="entry name" value="MFS general substrate transporter"/>
    <property type="match status" value="1"/>
</dbReference>
<dbReference type="GO" id="GO:0005351">
    <property type="term" value="F:carbohydrate:proton symporter activity"/>
    <property type="evidence" value="ECO:0007669"/>
    <property type="project" value="TreeGrafter"/>
</dbReference>
<evidence type="ECO:0000256" key="4">
    <source>
        <dbReference type="ARBA" id="ARBA00022692"/>
    </source>
</evidence>
<feature type="region of interest" description="Disordered" evidence="8">
    <location>
        <begin position="473"/>
        <end position="502"/>
    </location>
</feature>
<dbReference type="InterPro" id="IPR050360">
    <property type="entry name" value="MFS_Sugar_Transporters"/>
</dbReference>
<feature type="transmembrane region" description="Helical" evidence="9">
    <location>
        <begin position="426"/>
        <end position="445"/>
    </location>
</feature>
<dbReference type="VEuPathDB" id="FungiDB:I7I53_08526"/>
<evidence type="ECO:0000256" key="9">
    <source>
        <dbReference type="SAM" id="Phobius"/>
    </source>
</evidence>
<dbReference type="EMBL" id="DS990636">
    <property type="protein sequence ID" value="EGC40777.1"/>
    <property type="molecule type" value="Genomic_DNA"/>
</dbReference>
<dbReference type="NCBIfam" id="TIGR00879">
    <property type="entry name" value="SP"/>
    <property type="match status" value="1"/>
</dbReference>
<feature type="transmembrane region" description="Helical" evidence="9">
    <location>
        <begin position="330"/>
        <end position="348"/>
    </location>
</feature>
<evidence type="ECO:0000256" key="2">
    <source>
        <dbReference type="ARBA" id="ARBA00010992"/>
    </source>
</evidence>
<name>F0U7K0_AJEC8</name>
<keyword evidence="6 9" id="KW-0472">Membrane</keyword>
<feature type="transmembrane region" description="Helical" evidence="9">
    <location>
        <begin position="103"/>
        <end position="124"/>
    </location>
</feature>
<dbReference type="InterPro" id="IPR036259">
    <property type="entry name" value="MFS_trans_sf"/>
</dbReference>
<dbReference type="HOGENOM" id="CLU_001265_30_13_1"/>
<reference evidence="12" key="1">
    <citation type="submission" date="2008-07" db="EMBL/GenBank/DDBJ databases">
        <title>Annotation of Ajellomyces capsulatus strain H88.</title>
        <authorList>
            <person name="Champion M."/>
            <person name="Cuomo C."/>
            <person name="Ma L.-J."/>
            <person name="Henn M.R."/>
            <person name="Sil A."/>
            <person name="Goldman B."/>
            <person name="Young S.K."/>
            <person name="Kodira C.D."/>
            <person name="Zeng Q."/>
            <person name="Koehrsen M."/>
            <person name="Alvarado L."/>
            <person name="Berlin A."/>
            <person name="Borenstein D."/>
            <person name="Chen Z."/>
            <person name="Engels R."/>
            <person name="Freedman E."/>
            <person name="Gellesch M."/>
            <person name="Goldberg J."/>
            <person name="Griggs A."/>
            <person name="Gujja S."/>
            <person name="Heiman D."/>
            <person name="Hepburn T."/>
            <person name="Howarth C."/>
            <person name="Jen D."/>
            <person name="Larson L."/>
            <person name="Lewis B."/>
            <person name="Mehta T."/>
            <person name="Park D."/>
            <person name="Pearson M."/>
            <person name="Roberts A."/>
            <person name="Saif S."/>
            <person name="Shea T."/>
            <person name="Shenoy N."/>
            <person name="Sisk P."/>
            <person name="Stolte C."/>
            <person name="Sykes S."/>
            <person name="Walk T."/>
            <person name="White J."/>
            <person name="Yandava C."/>
            <person name="Klein B."/>
            <person name="McEwen J.G."/>
            <person name="Puccia R."/>
            <person name="Goldman G.H."/>
            <person name="Felipe M.S."/>
            <person name="Nino-Vega G."/>
            <person name="San-Blas G."/>
            <person name="Taylor J."/>
            <person name="Mendoza L."/>
            <person name="Galagan J."/>
            <person name="Nusbaum C."/>
            <person name="Birren B."/>
        </authorList>
    </citation>
    <scope>NUCLEOTIDE SEQUENCE [LARGE SCALE GENOMIC DNA]</scope>
    <source>
        <strain evidence="12">H88</strain>
    </source>
</reference>
<feature type="transmembrane region" description="Helical" evidence="9">
    <location>
        <begin position="363"/>
        <end position="383"/>
    </location>
</feature>
<dbReference type="AlphaFoldDB" id="F0U7K0"/>
<dbReference type="OMA" id="CGIQAFT"/>
<comment type="similarity">
    <text evidence="2 7">Belongs to the major facilitator superfamily. Sugar transporter (TC 2.A.1.1) family.</text>
</comment>
<evidence type="ECO:0000256" key="3">
    <source>
        <dbReference type="ARBA" id="ARBA00022448"/>
    </source>
</evidence>
<evidence type="ECO:0000256" key="5">
    <source>
        <dbReference type="ARBA" id="ARBA00022989"/>
    </source>
</evidence>
<accession>F0U7K0</accession>
<feature type="transmembrane region" description="Helical" evidence="9">
    <location>
        <begin position="78"/>
        <end position="97"/>
    </location>
</feature>
<proteinExistence type="inferred from homology"/>
<dbReference type="InterPro" id="IPR003663">
    <property type="entry name" value="Sugar/inositol_transpt"/>
</dbReference>
<evidence type="ECO:0000313" key="11">
    <source>
        <dbReference type="EMBL" id="EGC40777.1"/>
    </source>
</evidence>
<evidence type="ECO:0000256" key="6">
    <source>
        <dbReference type="ARBA" id="ARBA00023136"/>
    </source>
</evidence>
<dbReference type="InterPro" id="IPR005828">
    <property type="entry name" value="MFS_sugar_transport-like"/>
</dbReference>
<feature type="domain" description="Major facilitator superfamily (MFS) profile" evidence="10">
    <location>
        <begin position="9"/>
        <end position="449"/>
    </location>
</feature>
<dbReference type="STRING" id="544711.F0U7K0"/>
<dbReference type="PANTHER" id="PTHR48022:SF9">
    <property type="entry name" value="MAJOR FACILITATOR SUPERFAMILY (MFS) PROFILE DOMAIN-CONTAINING PROTEIN"/>
    <property type="match status" value="1"/>
</dbReference>
<feature type="transmembrane region" description="Helical" evidence="9">
    <location>
        <begin position="260"/>
        <end position="282"/>
    </location>
</feature>
<evidence type="ECO:0000259" key="10">
    <source>
        <dbReference type="PROSITE" id="PS50850"/>
    </source>
</evidence>
<dbReference type="Gene3D" id="1.20.1250.20">
    <property type="entry name" value="MFS general substrate transporter like domains"/>
    <property type="match status" value="1"/>
</dbReference>
<keyword evidence="11" id="KW-0762">Sugar transport</keyword>
<dbReference type="Proteomes" id="UP000008142">
    <property type="component" value="Unassembled WGS sequence"/>
</dbReference>